<dbReference type="EMBL" id="JANAKD010001814">
    <property type="protein sequence ID" value="KAJ3476320.1"/>
    <property type="molecule type" value="Genomic_DNA"/>
</dbReference>
<keyword evidence="2" id="KW-1185">Reference proteome</keyword>
<sequence>MADADSQRPQTSSTWASIGSNFSSGIGNVPQSWLALKEEATVNNALIIFLQGIASFNMGGQGQWLIYRQPFDVRDGDGNPVFRACVDGIYEVTRDVNIVVDGVVDTIVDKLTEAIVEVKPIKRDQDSANRIAMQECAQLSAWISQTPPEQKVPIYLDHDYRRVLISQDRDELYVTVATFSEKYINYIRDRTTDREQRADRKDDTGFLRVQCQGPYHLSNPRHMEEFGKQMTSFCQQGRIR</sequence>
<evidence type="ECO:0000313" key="2">
    <source>
        <dbReference type="Proteomes" id="UP001148737"/>
    </source>
</evidence>
<proteinExistence type="predicted"/>
<evidence type="ECO:0000313" key="1">
    <source>
        <dbReference type="EMBL" id="KAJ3476320.1"/>
    </source>
</evidence>
<comment type="caution">
    <text evidence="1">The sequence shown here is derived from an EMBL/GenBank/DDBJ whole genome shotgun (WGS) entry which is preliminary data.</text>
</comment>
<name>A0ACC1QGS0_9HYPO</name>
<dbReference type="Proteomes" id="UP001148737">
    <property type="component" value="Unassembled WGS sequence"/>
</dbReference>
<reference evidence="1" key="1">
    <citation type="submission" date="2022-07" db="EMBL/GenBank/DDBJ databases">
        <title>Genome Sequence of Lecanicillium saksenae.</title>
        <authorList>
            <person name="Buettner E."/>
        </authorList>
    </citation>
    <scope>NUCLEOTIDE SEQUENCE</scope>
    <source>
        <strain evidence="1">VT-O1</strain>
    </source>
</reference>
<organism evidence="1 2">
    <name type="scientific">Lecanicillium saksenae</name>
    <dbReference type="NCBI Taxonomy" id="468837"/>
    <lineage>
        <taxon>Eukaryota</taxon>
        <taxon>Fungi</taxon>
        <taxon>Dikarya</taxon>
        <taxon>Ascomycota</taxon>
        <taxon>Pezizomycotina</taxon>
        <taxon>Sordariomycetes</taxon>
        <taxon>Hypocreomycetidae</taxon>
        <taxon>Hypocreales</taxon>
        <taxon>Cordycipitaceae</taxon>
        <taxon>Lecanicillium</taxon>
    </lineage>
</organism>
<accession>A0ACC1QGS0</accession>
<gene>
    <name evidence="1" type="ORF">NLG97_g9168</name>
</gene>
<protein>
    <submittedName>
        <fullName evidence="1">Uncharacterized protein</fullName>
    </submittedName>
</protein>